<dbReference type="RefSeq" id="WP_176239110.1">
    <property type="nucleotide sequence ID" value="NZ_AP024412.1"/>
</dbReference>
<reference evidence="1" key="1">
    <citation type="submission" date="2021-01" db="EMBL/GenBank/DDBJ databases">
        <title>Draft genome sequence of Acholeplasmataceae bacterium strain Mahy22.</title>
        <authorList>
            <person name="Watanabe M."/>
            <person name="Kojima H."/>
            <person name="Fukui M."/>
        </authorList>
    </citation>
    <scope>NUCLEOTIDE SEQUENCE</scope>
    <source>
        <strain evidence="1">Mahy22</strain>
    </source>
</reference>
<sequence length="87" mass="10105">MTFLENSERSNETLNNSPKLILNDTSIEIVSTTSEDLLAYVNDASEKFITGELDIEEDWDEYISDLNDLGYTIIERIWNNAWIEQNK</sequence>
<gene>
    <name evidence="1" type="ORF">MPAN_001330</name>
</gene>
<keyword evidence="2" id="KW-1185">Reference proteome</keyword>
<evidence type="ECO:0000313" key="1">
    <source>
        <dbReference type="EMBL" id="BCR35240.1"/>
    </source>
</evidence>
<evidence type="ECO:0000313" key="2">
    <source>
        <dbReference type="Proteomes" id="UP000620133"/>
    </source>
</evidence>
<dbReference type="Proteomes" id="UP000620133">
    <property type="component" value="Chromosome"/>
</dbReference>
<accession>A0A7U9TJC5</accession>
<dbReference type="Gene3D" id="3.40.190.10">
    <property type="entry name" value="Periplasmic binding protein-like II"/>
    <property type="match status" value="1"/>
</dbReference>
<dbReference type="EMBL" id="AP024412">
    <property type="protein sequence ID" value="BCR35240.1"/>
    <property type="molecule type" value="Genomic_DNA"/>
</dbReference>
<protein>
    <submittedName>
        <fullName evidence="1">Uncharacterized protein</fullName>
    </submittedName>
</protein>
<dbReference type="KEGG" id="manr:MPAN_001330"/>
<dbReference type="AlphaFoldDB" id="A0A7U9TJC5"/>
<name>A0A7U9TJC5_9MOLU</name>
<dbReference type="SUPFAM" id="SSF53850">
    <property type="entry name" value="Periplasmic binding protein-like II"/>
    <property type="match status" value="1"/>
</dbReference>
<proteinExistence type="predicted"/>
<organism evidence="1 2">
    <name type="scientific">Mariniplasma anaerobium</name>
    <dbReference type="NCBI Taxonomy" id="2735436"/>
    <lineage>
        <taxon>Bacteria</taxon>
        <taxon>Bacillati</taxon>
        <taxon>Mycoplasmatota</taxon>
        <taxon>Mollicutes</taxon>
        <taxon>Acholeplasmatales</taxon>
        <taxon>Acholeplasmataceae</taxon>
        <taxon>Mariniplasma</taxon>
    </lineage>
</organism>